<reference evidence="2" key="1">
    <citation type="submission" date="2010-01" db="EMBL/GenBank/DDBJ databases">
        <authorList>
            <person name="Carlson J."/>
            <person name="Booth B."/>
            <person name="Frise E."/>
            <person name="Sandler J."/>
            <person name="Wan K."/>
            <person name="Yu C."/>
            <person name="Celniker S."/>
        </authorList>
    </citation>
    <scope>NUCLEOTIDE SEQUENCE</scope>
</reference>
<evidence type="ECO:0000313" key="2">
    <source>
        <dbReference type="EMBL" id="ADC27626.1"/>
    </source>
</evidence>
<proteinExistence type="evidence at transcript level"/>
<keyword evidence="1" id="KW-0472">Membrane</keyword>
<organism evidence="2">
    <name type="scientific">Drosophila melanogaster</name>
    <name type="common">Fruit fly</name>
    <dbReference type="NCBI Taxonomy" id="7227"/>
    <lineage>
        <taxon>Eukaryota</taxon>
        <taxon>Metazoa</taxon>
        <taxon>Ecdysozoa</taxon>
        <taxon>Arthropoda</taxon>
        <taxon>Hexapoda</taxon>
        <taxon>Insecta</taxon>
        <taxon>Pterygota</taxon>
        <taxon>Neoptera</taxon>
        <taxon>Endopterygota</taxon>
        <taxon>Diptera</taxon>
        <taxon>Brachycera</taxon>
        <taxon>Muscomorpha</taxon>
        <taxon>Ephydroidea</taxon>
        <taxon>Drosophilidae</taxon>
        <taxon>Drosophila</taxon>
        <taxon>Sophophora</taxon>
    </lineage>
</organism>
<keyword evidence="1" id="KW-1133">Transmembrane helix</keyword>
<name>D3DMU0_DROME</name>
<evidence type="ECO:0000256" key="1">
    <source>
        <dbReference type="SAM" id="Phobius"/>
    </source>
</evidence>
<sequence>MRNRFLNVYFYAVFGFRHSTLSCLLAFGNHYLKYVLLLSVFHLPLCRSVSVCGRVRFLR</sequence>
<keyword evidence="1" id="KW-0812">Transmembrane</keyword>
<feature type="transmembrane region" description="Helical" evidence="1">
    <location>
        <begin position="7"/>
        <end position="28"/>
    </location>
</feature>
<dbReference type="AlphaFoldDB" id="D3DMU0"/>
<accession>D3DMU0</accession>
<protein>
    <submittedName>
        <fullName evidence="2">MIP17054p</fullName>
    </submittedName>
</protein>
<dbReference type="EMBL" id="BT120256">
    <property type="protein sequence ID" value="ADC27626.1"/>
    <property type="molecule type" value="mRNA"/>
</dbReference>